<name>A0A2T8HYK9_9RHOB</name>
<proteinExistence type="predicted"/>
<dbReference type="SUPFAM" id="SSF52540">
    <property type="entry name" value="P-loop containing nucleoside triphosphate hydrolases"/>
    <property type="match status" value="1"/>
</dbReference>
<dbReference type="GO" id="GO:0006261">
    <property type="term" value="P:DNA-templated DNA replication"/>
    <property type="evidence" value="ECO:0007669"/>
    <property type="project" value="TreeGrafter"/>
</dbReference>
<dbReference type="PANTHER" id="PTHR11669:SF8">
    <property type="entry name" value="DNA POLYMERASE III SUBUNIT DELTA"/>
    <property type="match status" value="1"/>
</dbReference>
<evidence type="ECO:0000313" key="2">
    <source>
        <dbReference type="EMBL" id="PVH30432.1"/>
    </source>
</evidence>
<evidence type="ECO:0000256" key="1">
    <source>
        <dbReference type="SAM" id="MobiDB-lite"/>
    </source>
</evidence>
<dbReference type="EMBL" id="QDKM01000001">
    <property type="protein sequence ID" value="PVH30432.1"/>
    <property type="molecule type" value="Genomic_DNA"/>
</dbReference>
<dbReference type="OrthoDB" id="9811073at2"/>
<dbReference type="InterPro" id="IPR050238">
    <property type="entry name" value="DNA_Rep/Repair_Clamp_Loader"/>
</dbReference>
<dbReference type="Pfam" id="PF13177">
    <property type="entry name" value="DNA_pol3_delta2"/>
    <property type="match status" value="1"/>
</dbReference>
<dbReference type="GO" id="GO:0009360">
    <property type="term" value="C:DNA polymerase III complex"/>
    <property type="evidence" value="ECO:0007669"/>
    <property type="project" value="TreeGrafter"/>
</dbReference>
<sequence length="370" mass="39541">MTDTALEPDRIEGAPHPRETQRLFGQDAAEQEFLRSFAQGRMHHGWLITGPRGVGKASLAWRLARFLLAEEEGAGGGMFGPPETLDISPDHPVAHRIAAGSDPGLLPIRRSVDEKTGKLRSQIVVDDVRKLRGFFGLSATDGGRRVVIVDPADEMNASAANALLKLLEEPPAGAMLLLVSHQPSKLLPTIRSRCRELRLRPLNAEDMTHALTQAVGQADDGVALAQLSGGSVGEAIRMTSGDGLALYAEIIAMLGHLPRLPRPQLRKLAESAGGRGAEQRFDLMVRLFDLALSRIARAGATGQAMPEAAPDEAQVIARLAPTPQIARLWAEQAAELGARARAARAVNLDPAALVLDMFLRLEAATAKALG</sequence>
<dbReference type="RefSeq" id="WP_116556847.1">
    <property type="nucleotide sequence ID" value="NZ_QDKM01000001.1"/>
</dbReference>
<keyword evidence="3" id="KW-1185">Reference proteome</keyword>
<dbReference type="AlphaFoldDB" id="A0A2T8HYK9"/>
<dbReference type="Gene3D" id="3.40.50.300">
    <property type="entry name" value="P-loop containing nucleotide triphosphate hydrolases"/>
    <property type="match status" value="1"/>
</dbReference>
<dbReference type="NCBIfam" id="NF005677">
    <property type="entry name" value="PRK07471.1"/>
    <property type="match status" value="1"/>
</dbReference>
<accession>A0A2T8HYK9</accession>
<reference evidence="2 3" key="1">
    <citation type="submission" date="2018-04" db="EMBL/GenBank/DDBJ databases">
        <title>Pararhodobacter oceanense sp. nov., isolated from marine intertidal sediment.</title>
        <authorList>
            <person name="Wang X.-L."/>
            <person name="Du Z.-J."/>
        </authorList>
    </citation>
    <scope>NUCLEOTIDE SEQUENCE [LARGE SCALE GENOMIC DNA]</scope>
    <source>
        <strain evidence="2 3">AM505</strain>
    </source>
</reference>
<feature type="region of interest" description="Disordered" evidence="1">
    <location>
        <begin position="1"/>
        <end position="20"/>
    </location>
</feature>
<dbReference type="InterPro" id="IPR027417">
    <property type="entry name" value="P-loop_NTPase"/>
</dbReference>
<feature type="compositionally biased region" description="Basic and acidic residues" evidence="1">
    <location>
        <begin position="7"/>
        <end position="20"/>
    </location>
</feature>
<evidence type="ECO:0000313" key="3">
    <source>
        <dbReference type="Proteomes" id="UP000245911"/>
    </source>
</evidence>
<comment type="caution">
    <text evidence="2">The sequence shown here is derived from an EMBL/GenBank/DDBJ whole genome shotgun (WGS) entry which is preliminary data.</text>
</comment>
<protein>
    <submittedName>
        <fullName evidence="2">DNA polymerase III subunit delta</fullName>
    </submittedName>
</protein>
<gene>
    <name evidence="2" type="ORF">DDE20_02490</name>
</gene>
<dbReference type="PANTHER" id="PTHR11669">
    <property type="entry name" value="REPLICATION FACTOR C / DNA POLYMERASE III GAMMA-TAU SUBUNIT"/>
    <property type="match status" value="1"/>
</dbReference>
<organism evidence="2 3">
    <name type="scientific">Pararhodobacter oceanensis</name>
    <dbReference type="NCBI Taxonomy" id="2172121"/>
    <lineage>
        <taxon>Bacteria</taxon>
        <taxon>Pseudomonadati</taxon>
        <taxon>Pseudomonadota</taxon>
        <taxon>Alphaproteobacteria</taxon>
        <taxon>Rhodobacterales</taxon>
        <taxon>Paracoccaceae</taxon>
        <taxon>Pararhodobacter</taxon>
    </lineage>
</organism>
<dbReference type="Proteomes" id="UP000245911">
    <property type="component" value="Unassembled WGS sequence"/>
</dbReference>